<evidence type="ECO:0008006" key="5">
    <source>
        <dbReference type="Google" id="ProtNLM"/>
    </source>
</evidence>
<dbReference type="EMBL" id="CP022129">
    <property type="protein sequence ID" value="ASF44615.1"/>
    <property type="molecule type" value="Genomic_DNA"/>
</dbReference>
<evidence type="ECO:0000313" key="2">
    <source>
        <dbReference type="EMBL" id="POZ52697.1"/>
    </source>
</evidence>
<dbReference type="KEGG" id="mpsy:CEK71_00225"/>
<dbReference type="AlphaFoldDB" id="A0A1Z4BTJ5"/>
<accession>A0A1Z4BTJ5</accession>
<evidence type="ECO:0000313" key="3">
    <source>
        <dbReference type="Proteomes" id="UP000197019"/>
    </source>
</evidence>
<name>A0A1Z4BTJ5_9GAMM</name>
<dbReference type="OrthoDB" id="5625164at2"/>
<reference evidence="2 4" key="2">
    <citation type="submission" date="2017-11" db="EMBL/GenBank/DDBJ databases">
        <title>Draft Genome Sequence of Methylobacter psychrotolerans Sph1T, an Obligate Methanotroph from Low-Temperature Environments.</title>
        <authorList>
            <person name="Oshkin I.Y."/>
            <person name="Miroshnikov K."/>
            <person name="Belova S.E."/>
            <person name="Korzhenkov A."/>
            <person name="Toshchakov S.V."/>
            <person name="Dedysh S.N."/>
        </authorList>
    </citation>
    <scope>NUCLEOTIDE SEQUENCE [LARGE SCALE GENOMIC DNA]</scope>
    <source>
        <strain evidence="2 4">Sph1</strain>
    </source>
</reference>
<dbReference type="Proteomes" id="UP000197019">
    <property type="component" value="Chromosome"/>
</dbReference>
<proteinExistence type="predicted"/>
<evidence type="ECO:0000313" key="1">
    <source>
        <dbReference type="EMBL" id="ASF44615.1"/>
    </source>
</evidence>
<dbReference type="EMBL" id="PGFZ01000002">
    <property type="protein sequence ID" value="POZ52697.1"/>
    <property type="molecule type" value="Genomic_DNA"/>
</dbReference>
<gene>
    <name evidence="2" type="ORF">AADEFJLK_01304</name>
    <name evidence="1" type="ORF">CEK71_00225</name>
</gene>
<sequence>MFDTQIHFQDEVAKQIQANLQGYDETVEQFIQQAVAHELQRRKPKDLKAFFDALQPLESFADIDAVAYVDEIRSTSRY</sequence>
<keyword evidence="3" id="KW-1185">Reference proteome</keyword>
<dbReference type="RefSeq" id="WP_088617498.1">
    <property type="nucleotide sequence ID" value="NZ_CP022129.1"/>
</dbReference>
<protein>
    <recommendedName>
        <fullName evidence="5">CopG family transcriptional regulator</fullName>
    </recommendedName>
</protein>
<evidence type="ECO:0000313" key="4">
    <source>
        <dbReference type="Proteomes" id="UP000237423"/>
    </source>
</evidence>
<reference evidence="1 3" key="1">
    <citation type="submission" date="2017-06" db="EMBL/GenBank/DDBJ databases">
        <title>Genome Sequencing of the methanotroph Methylovulum psychrotolerants str. HV10-M2 isolated from a high-altitude environment.</title>
        <authorList>
            <person name="Mateos-Rivera A."/>
        </authorList>
    </citation>
    <scope>NUCLEOTIDE SEQUENCE [LARGE SCALE GENOMIC DNA]</scope>
    <source>
        <strain evidence="1 3">HV10_M2</strain>
    </source>
</reference>
<dbReference type="Proteomes" id="UP000237423">
    <property type="component" value="Unassembled WGS sequence"/>
</dbReference>
<organism evidence="1 3">
    <name type="scientific">Methylovulum psychrotolerans</name>
    <dbReference type="NCBI Taxonomy" id="1704499"/>
    <lineage>
        <taxon>Bacteria</taxon>
        <taxon>Pseudomonadati</taxon>
        <taxon>Pseudomonadota</taxon>
        <taxon>Gammaproteobacteria</taxon>
        <taxon>Methylococcales</taxon>
        <taxon>Methylococcaceae</taxon>
        <taxon>Methylovulum</taxon>
    </lineage>
</organism>